<dbReference type="OrthoDB" id="10372174at2759"/>
<keyword evidence="2" id="KW-1185">Reference proteome</keyword>
<accession>A0A2P5D4E0</accession>
<comment type="caution">
    <text evidence="1">The sequence shown here is derived from an EMBL/GenBank/DDBJ whole genome shotgun (WGS) entry which is preliminary data.</text>
</comment>
<dbReference type="InParanoid" id="A0A2P5D4E0"/>
<name>A0A2P5D4E0_TREOI</name>
<dbReference type="Proteomes" id="UP000237000">
    <property type="component" value="Unassembled WGS sequence"/>
</dbReference>
<dbReference type="EMBL" id="JXTC01000298">
    <property type="protein sequence ID" value="PON68115.1"/>
    <property type="molecule type" value="Genomic_DNA"/>
</dbReference>
<proteinExistence type="predicted"/>
<sequence length="91" mass="10415">MSEIIQSARRSPTWPLIISELVDVATCLSFIECREDWGPRDTCLVETHIRIFTTANSGDVKVPFEPNANFRFSAEIVPQTIIFEIVWSPKF</sequence>
<organism evidence="1 2">
    <name type="scientific">Trema orientale</name>
    <name type="common">Charcoal tree</name>
    <name type="synonym">Celtis orientalis</name>
    <dbReference type="NCBI Taxonomy" id="63057"/>
    <lineage>
        <taxon>Eukaryota</taxon>
        <taxon>Viridiplantae</taxon>
        <taxon>Streptophyta</taxon>
        <taxon>Embryophyta</taxon>
        <taxon>Tracheophyta</taxon>
        <taxon>Spermatophyta</taxon>
        <taxon>Magnoliopsida</taxon>
        <taxon>eudicotyledons</taxon>
        <taxon>Gunneridae</taxon>
        <taxon>Pentapetalae</taxon>
        <taxon>rosids</taxon>
        <taxon>fabids</taxon>
        <taxon>Rosales</taxon>
        <taxon>Cannabaceae</taxon>
        <taxon>Trema</taxon>
    </lineage>
</organism>
<evidence type="ECO:0000313" key="1">
    <source>
        <dbReference type="EMBL" id="PON68115.1"/>
    </source>
</evidence>
<protein>
    <submittedName>
        <fullName evidence="1">Uncharacterized protein</fullName>
    </submittedName>
</protein>
<reference evidence="2" key="1">
    <citation type="submission" date="2016-06" db="EMBL/GenBank/DDBJ databases">
        <title>Parallel loss of symbiosis genes in relatives of nitrogen-fixing non-legume Parasponia.</title>
        <authorList>
            <person name="Van Velzen R."/>
            <person name="Holmer R."/>
            <person name="Bu F."/>
            <person name="Rutten L."/>
            <person name="Van Zeijl A."/>
            <person name="Liu W."/>
            <person name="Santuari L."/>
            <person name="Cao Q."/>
            <person name="Sharma T."/>
            <person name="Shen D."/>
            <person name="Roswanjaya Y."/>
            <person name="Wardhani T."/>
            <person name="Kalhor M.S."/>
            <person name="Jansen J."/>
            <person name="Van den Hoogen J."/>
            <person name="Gungor B."/>
            <person name="Hartog M."/>
            <person name="Hontelez J."/>
            <person name="Verver J."/>
            <person name="Yang W.-C."/>
            <person name="Schijlen E."/>
            <person name="Repin R."/>
            <person name="Schilthuizen M."/>
            <person name="Schranz E."/>
            <person name="Heidstra R."/>
            <person name="Miyata K."/>
            <person name="Fedorova E."/>
            <person name="Kohlen W."/>
            <person name="Bisseling T."/>
            <person name="Smit S."/>
            <person name="Geurts R."/>
        </authorList>
    </citation>
    <scope>NUCLEOTIDE SEQUENCE [LARGE SCALE GENOMIC DNA]</scope>
    <source>
        <strain evidence="2">cv. RG33-2</strain>
    </source>
</reference>
<evidence type="ECO:0000313" key="2">
    <source>
        <dbReference type="Proteomes" id="UP000237000"/>
    </source>
</evidence>
<dbReference type="AlphaFoldDB" id="A0A2P5D4E0"/>
<gene>
    <name evidence="1" type="ORF">TorRG33x02_262760</name>
</gene>